<reference evidence="6 7" key="1">
    <citation type="journal article" date="2019" name="Int. J. Syst. Evol. Microbiol.">
        <title>The Global Catalogue of Microorganisms (GCM) 10K type strain sequencing project: providing services to taxonomists for standard genome sequencing and annotation.</title>
        <authorList>
            <consortium name="The Broad Institute Genomics Platform"/>
            <consortium name="The Broad Institute Genome Sequencing Center for Infectious Disease"/>
            <person name="Wu L."/>
            <person name="Ma J."/>
        </authorList>
    </citation>
    <scope>NUCLEOTIDE SEQUENCE [LARGE SCALE GENOMIC DNA]</scope>
    <source>
        <strain evidence="6 7">JCM 13378</strain>
    </source>
</reference>
<dbReference type="PANTHER" id="PTHR43369">
    <property type="entry name" value="PHOSPHORIBOSYLGLYCINAMIDE FORMYLTRANSFERASE"/>
    <property type="match status" value="1"/>
</dbReference>
<dbReference type="Gene3D" id="3.40.50.170">
    <property type="entry name" value="Formyl transferase, N-terminal domain"/>
    <property type="match status" value="1"/>
</dbReference>
<comment type="similarity">
    <text evidence="4">Belongs to the GART family.</text>
</comment>
<accession>A0ABN0WU45</accession>
<dbReference type="InterPro" id="IPR036477">
    <property type="entry name" value="Formyl_transf_N_sf"/>
</dbReference>
<dbReference type="PANTHER" id="PTHR43369:SF2">
    <property type="entry name" value="PHOSPHORIBOSYLGLYCINAMIDE FORMYLTRANSFERASE"/>
    <property type="match status" value="1"/>
</dbReference>
<feature type="active site" description="Proton donor" evidence="4">
    <location>
        <position position="109"/>
    </location>
</feature>
<comment type="pathway">
    <text evidence="1 4">Purine metabolism; IMP biosynthesis via de novo pathway; N(2)-formyl-N(1)-(5-phospho-D-ribosyl)glycinamide from N(1)-(5-phospho-D-ribosyl)glycinamide (10-formyl THF route): step 1/1.</text>
</comment>
<feature type="binding site" evidence="4">
    <location>
        <position position="107"/>
    </location>
    <ligand>
        <name>(6R)-10-formyltetrahydrofolate</name>
        <dbReference type="ChEBI" id="CHEBI:195366"/>
    </ligand>
</feature>
<dbReference type="InterPro" id="IPR002376">
    <property type="entry name" value="Formyl_transf_N"/>
</dbReference>
<organism evidence="6 7">
    <name type="scientific">Bowmanella denitrificans</name>
    <dbReference type="NCBI Taxonomy" id="366582"/>
    <lineage>
        <taxon>Bacteria</taxon>
        <taxon>Pseudomonadati</taxon>
        <taxon>Pseudomonadota</taxon>
        <taxon>Gammaproteobacteria</taxon>
        <taxon>Alteromonadales</taxon>
        <taxon>Alteromonadaceae</taxon>
        <taxon>Bowmanella</taxon>
    </lineage>
</organism>
<keyword evidence="7" id="KW-1185">Reference proteome</keyword>
<feature type="binding site" evidence="4">
    <location>
        <position position="65"/>
    </location>
    <ligand>
        <name>(6R)-10-formyltetrahydrofolate</name>
        <dbReference type="ChEBI" id="CHEBI:195366"/>
    </ligand>
</feature>
<evidence type="ECO:0000256" key="2">
    <source>
        <dbReference type="ARBA" id="ARBA00022679"/>
    </source>
</evidence>
<feature type="site" description="Raises pKa of active site His" evidence="4">
    <location>
        <position position="145"/>
    </location>
</feature>
<comment type="catalytic activity">
    <reaction evidence="4">
        <text>N(1)-(5-phospho-beta-D-ribosyl)glycinamide + (6R)-10-formyltetrahydrofolate = N(2)-formyl-N(1)-(5-phospho-beta-D-ribosyl)glycinamide + (6S)-5,6,7,8-tetrahydrofolate + H(+)</text>
        <dbReference type="Rhea" id="RHEA:15053"/>
        <dbReference type="ChEBI" id="CHEBI:15378"/>
        <dbReference type="ChEBI" id="CHEBI:57453"/>
        <dbReference type="ChEBI" id="CHEBI:143788"/>
        <dbReference type="ChEBI" id="CHEBI:147286"/>
        <dbReference type="ChEBI" id="CHEBI:195366"/>
        <dbReference type="EC" id="2.1.2.2"/>
    </reaction>
</comment>
<evidence type="ECO:0000256" key="3">
    <source>
        <dbReference type="ARBA" id="ARBA00022755"/>
    </source>
</evidence>
<comment type="function">
    <text evidence="4">Catalyzes the transfer of a formyl group from 10-formyltetrahydrofolate to 5-phospho-ribosyl-glycinamide (GAR), producing 5-phospho-ribosyl-N-formylglycinamide (FGAR) and tetrahydrofolate.</text>
</comment>
<dbReference type="EMBL" id="BAAAEI010000006">
    <property type="protein sequence ID" value="GAA0346634.1"/>
    <property type="molecule type" value="Genomic_DNA"/>
</dbReference>
<protein>
    <recommendedName>
        <fullName evidence="4">Phosphoribosylglycinamide formyltransferase</fullName>
        <ecNumber evidence="4">2.1.2.2</ecNumber>
    </recommendedName>
    <alternativeName>
        <fullName evidence="4">5'-phosphoribosylglycinamide transformylase</fullName>
    </alternativeName>
    <alternativeName>
        <fullName evidence="4">GAR transformylase</fullName>
        <shortName evidence="4">GART</shortName>
    </alternativeName>
</protein>
<evidence type="ECO:0000256" key="4">
    <source>
        <dbReference type="HAMAP-Rule" id="MF_01930"/>
    </source>
</evidence>
<dbReference type="HAMAP" id="MF_01930">
    <property type="entry name" value="PurN"/>
    <property type="match status" value="1"/>
</dbReference>
<proteinExistence type="inferred from homology"/>
<keyword evidence="2 4" id="KW-0808">Transferase</keyword>
<dbReference type="Proteomes" id="UP001501757">
    <property type="component" value="Unassembled WGS sequence"/>
</dbReference>
<keyword evidence="3 4" id="KW-0658">Purine biosynthesis</keyword>
<dbReference type="SUPFAM" id="SSF53328">
    <property type="entry name" value="Formyltransferase"/>
    <property type="match status" value="1"/>
</dbReference>
<feature type="binding site" evidence="4">
    <location>
        <begin position="90"/>
        <end position="93"/>
    </location>
    <ligand>
        <name>(6R)-10-formyltetrahydrofolate</name>
        <dbReference type="ChEBI" id="CHEBI:195366"/>
    </ligand>
</feature>
<evidence type="ECO:0000313" key="7">
    <source>
        <dbReference type="Proteomes" id="UP001501757"/>
    </source>
</evidence>
<dbReference type="EC" id="2.1.2.2" evidence="4"/>
<comment type="caution">
    <text evidence="6">The sequence shown here is derived from an EMBL/GenBank/DDBJ whole genome shotgun (WGS) entry which is preliminary data.</text>
</comment>
<feature type="domain" description="Formyl transferase N-terminal" evidence="5">
    <location>
        <begin position="3"/>
        <end position="182"/>
    </location>
</feature>
<evidence type="ECO:0000313" key="6">
    <source>
        <dbReference type="EMBL" id="GAA0346634.1"/>
    </source>
</evidence>
<evidence type="ECO:0000256" key="1">
    <source>
        <dbReference type="ARBA" id="ARBA00005054"/>
    </source>
</evidence>
<feature type="binding site" evidence="4">
    <location>
        <begin position="12"/>
        <end position="14"/>
    </location>
    <ligand>
        <name>N(1)-(5-phospho-beta-D-ribosyl)glycinamide</name>
        <dbReference type="ChEBI" id="CHEBI:143788"/>
    </ligand>
</feature>
<dbReference type="RefSeq" id="WP_343842259.1">
    <property type="nucleotide sequence ID" value="NZ_BAAAEI010000006.1"/>
</dbReference>
<dbReference type="NCBIfam" id="TIGR00639">
    <property type="entry name" value="PurN"/>
    <property type="match status" value="1"/>
</dbReference>
<dbReference type="InterPro" id="IPR004607">
    <property type="entry name" value="GART"/>
</dbReference>
<dbReference type="CDD" id="cd08645">
    <property type="entry name" value="FMT_core_GART"/>
    <property type="match status" value="1"/>
</dbReference>
<evidence type="ECO:0000259" key="5">
    <source>
        <dbReference type="Pfam" id="PF00551"/>
    </source>
</evidence>
<name>A0ABN0WU45_9ALTE</name>
<sequence>MKSIVVLISGSGTNLQAILDNIEAGRIHGRVTAVISNQADAYGLERARQADVPALVLSHKDYADRESYDQALMAQIDQYQPDLVVLAGFMRILSEHFVQHYLGRMLNIHPSLLPKYKGLHTHRRAIEANDAEHGATVHFVTPELDGGPVIIQSKVPVFATDSEEELSLRVREQELQLYPLVVKWFCQDRLRMNDGQVLLDDKPVPAEGYAAD</sequence>
<dbReference type="Pfam" id="PF00551">
    <property type="entry name" value="Formyl_trans_N"/>
    <property type="match status" value="1"/>
</dbReference>
<gene>
    <name evidence="4 6" type="primary">purN</name>
    <name evidence="6" type="ORF">GCM10009092_08880</name>
</gene>